<evidence type="ECO:0000313" key="5">
    <source>
        <dbReference type="Proteomes" id="UP000297753"/>
    </source>
</evidence>
<evidence type="ECO:0000256" key="2">
    <source>
        <dbReference type="ARBA" id="ARBA00023315"/>
    </source>
</evidence>
<dbReference type="Proteomes" id="UP000297753">
    <property type="component" value="Unassembled WGS sequence"/>
</dbReference>
<dbReference type="CDD" id="cd00827">
    <property type="entry name" value="init_cond_enzymes"/>
    <property type="match status" value="1"/>
</dbReference>
<evidence type="ECO:0000256" key="1">
    <source>
        <dbReference type="ARBA" id="ARBA00022679"/>
    </source>
</evidence>
<reference evidence="4 5" key="1">
    <citation type="submission" date="2019-01" db="EMBL/GenBank/DDBJ databases">
        <title>Vibrio BEI176 sp. nov, a marine bacterium isolated from China: eastern marignal seas.</title>
        <authorList>
            <person name="Li B."/>
        </authorList>
    </citation>
    <scope>NUCLEOTIDE SEQUENCE [LARGE SCALE GENOMIC DNA]</scope>
    <source>
        <strain evidence="4 5">BEI176</strain>
    </source>
</reference>
<feature type="domain" description="Beta-ketoacyl-[acyl-carrier-protein] synthase III C-terminal" evidence="3">
    <location>
        <begin position="252"/>
        <end position="335"/>
    </location>
</feature>
<dbReference type="EMBL" id="SATR01000001">
    <property type="protein sequence ID" value="TFH93395.1"/>
    <property type="molecule type" value="Genomic_DNA"/>
</dbReference>
<protein>
    <recommendedName>
        <fullName evidence="3">Beta-ketoacyl-[acyl-carrier-protein] synthase III C-terminal domain-containing protein</fullName>
    </recommendedName>
</protein>
<organism evidence="4 5">
    <name type="scientific">Vibrio ouci</name>
    <dbReference type="NCBI Taxonomy" id="2499078"/>
    <lineage>
        <taxon>Bacteria</taxon>
        <taxon>Pseudomonadati</taxon>
        <taxon>Pseudomonadota</taxon>
        <taxon>Gammaproteobacteria</taxon>
        <taxon>Vibrionales</taxon>
        <taxon>Vibrionaceae</taxon>
        <taxon>Vibrio</taxon>
    </lineage>
</organism>
<dbReference type="SUPFAM" id="SSF53901">
    <property type="entry name" value="Thiolase-like"/>
    <property type="match status" value="2"/>
</dbReference>
<sequence length="347" mass="39245">MAIGNTMYIRGIGAYLPSHRRSAQYATVHDRYPIEYLEKDGYESAAIETELFAPQMAEIASLAALQDAEEDGTSLQNIIYASIHWQRYERIWNPASYLQSRLGLIDALPLNVQHGCNGGFLALQQVYRHPLQKLQLLLTSADNFTHSNFCRWNADYGLIYGDAAVSALFDSEKGFAKVRFFETRTIPELEALHRLEQPHKENGDSWKQDYDIKATKKHFLQRNSREAFIKPILTCLTSLKDQLINEIGDETQPIDWLIAPFVGDSVRLSTYEKVFAPLCKHSFWEQGRKIGHTGASDALLGLHQLIDNKQVDVGELVLLVSAGAGFTCSVMLLEITPEIIKRRKSND</sequence>
<keyword evidence="5" id="KW-1185">Reference proteome</keyword>
<dbReference type="Gene3D" id="3.40.47.10">
    <property type="match status" value="2"/>
</dbReference>
<gene>
    <name evidence="4" type="ORF">ELS82_00105</name>
</gene>
<evidence type="ECO:0000313" key="4">
    <source>
        <dbReference type="EMBL" id="TFH93395.1"/>
    </source>
</evidence>
<keyword evidence="2" id="KW-0012">Acyltransferase</keyword>
<dbReference type="OrthoDB" id="2636646at2"/>
<accession>A0A4Y8WLA0</accession>
<evidence type="ECO:0000259" key="3">
    <source>
        <dbReference type="Pfam" id="PF08541"/>
    </source>
</evidence>
<dbReference type="InterPro" id="IPR016039">
    <property type="entry name" value="Thiolase-like"/>
</dbReference>
<dbReference type="PANTHER" id="PTHR34069">
    <property type="entry name" value="3-OXOACYL-[ACYL-CARRIER-PROTEIN] SYNTHASE 3"/>
    <property type="match status" value="1"/>
</dbReference>
<name>A0A4Y8WLA0_9VIBR</name>
<dbReference type="InterPro" id="IPR013747">
    <property type="entry name" value="ACP_syn_III_C"/>
</dbReference>
<comment type="caution">
    <text evidence="4">The sequence shown here is derived from an EMBL/GenBank/DDBJ whole genome shotgun (WGS) entry which is preliminary data.</text>
</comment>
<dbReference type="Pfam" id="PF08541">
    <property type="entry name" value="ACP_syn_III_C"/>
    <property type="match status" value="1"/>
</dbReference>
<keyword evidence="1" id="KW-0808">Transferase</keyword>
<proteinExistence type="predicted"/>
<dbReference type="PANTHER" id="PTHR34069:SF2">
    <property type="entry name" value="BETA-KETOACYL-[ACYL-CARRIER-PROTEIN] SYNTHASE III"/>
    <property type="match status" value="1"/>
</dbReference>
<dbReference type="GO" id="GO:0016746">
    <property type="term" value="F:acyltransferase activity"/>
    <property type="evidence" value="ECO:0007669"/>
    <property type="project" value="UniProtKB-KW"/>
</dbReference>
<dbReference type="GO" id="GO:0044550">
    <property type="term" value="P:secondary metabolite biosynthetic process"/>
    <property type="evidence" value="ECO:0007669"/>
    <property type="project" value="TreeGrafter"/>
</dbReference>
<dbReference type="AlphaFoldDB" id="A0A4Y8WLA0"/>